<dbReference type="EMBL" id="CP036274">
    <property type="protein sequence ID" value="QDU26073.1"/>
    <property type="molecule type" value="Genomic_DNA"/>
</dbReference>
<keyword evidence="3" id="KW-0378">Hydrolase</keyword>
<dbReference type="AlphaFoldDB" id="A0A517Y758"/>
<name>A0A517Y758_9BACT</name>
<accession>A0A517Y758</accession>
<feature type="domain" description="Predicted 3'-5' exonuclease PolB-like" evidence="2">
    <location>
        <begin position="51"/>
        <end position="263"/>
    </location>
</feature>
<reference evidence="3 4" key="1">
    <citation type="submission" date="2019-02" db="EMBL/GenBank/DDBJ databases">
        <title>Deep-cultivation of Planctomycetes and their phenomic and genomic characterization uncovers novel biology.</title>
        <authorList>
            <person name="Wiegand S."/>
            <person name="Jogler M."/>
            <person name="Boedeker C."/>
            <person name="Pinto D."/>
            <person name="Vollmers J."/>
            <person name="Rivas-Marin E."/>
            <person name="Kohn T."/>
            <person name="Peeters S.H."/>
            <person name="Heuer A."/>
            <person name="Rast P."/>
            <person name="Oberbeckmann S."/>
            <person name="Bunk B."/>
            <person name="Jeske O."/>
            <person name="Meyerdierks A."/>
            <person name="Storesund J.E."/>
            <person name="Kallscheuer N."/>
            <person name="Luecker S."/>
            <person name="Lage O.M."/>
            <person name="Pohl T."/>
            <person name="Merkel B.J."/>
            <person name="Hornburger P."/>
            <person name="Mueller R.-W."/>
            <person name="Bruemmer F."/>
            <person name="Labrenz M."/>
            <person name="Spormann A.M."/>
            <person name="Op den Camp H."/>
            <person name="Overmann J."/>
            <person name="Amann R."/>
            <person name="Jetten M.S.M."/>
            <person name="Mascher T."/>
            <person name="Medema M.H."/>
            <person name="Devos D.P."/>
            <person name="Kaster A.-K."/>
            <person name="Ovreas L."/>
            <person name="Rohde M."/>
            <person name="Galperin M.Y."/>
            <person name="Jogler C."/>
        </authorList>
    </citation>
    <scope>NUCLEOTIDE SEQUENCE [LARGE SCALE GENOMIC DNA]</scope>
    <source>
        <strain evidence="3 4">ETA_A8</strain>
    </source>
</reference>
<proteinExistence type="predicted"/>
<feature type="region of interest" description="Disordered" evidence="1">
    <location>
        <begin position="274"/>
        <end position="307"/>
    </location>
</feature>
<dbReference type="InterPro" id="IPR036397">
    <property type="entry name" value="RNaseH_sf"/>
</dbReference>
<dbReference type="KEGG" id="aagg:ETAA8_11460"/>
<dbReference type="InterPro" id="IPR012337">
    <property type="entry name" value="RNaseH-like_sf"/>
</dbReference>
<dbReference type="CDD" id="cd05782">
    <property type="entry name" value="DNA_polB_like1_exo"/>
    <property type="match status" value="1"/>
</dbReference>
<dbReference type="Proteomes" id="UP000315017">
    <property type="component" value="Chromosome"/>
</dbReference>
<gene>
    <name evidence="3" type="ORF">ETAA8_11460</name>
</gene>
<organism evidence="3 4">
    <name type="scientific">Anatilimnocola aggregata</name>
    <dbReference type="NCBI Taxonomy" id="2528021"/>
    <lineage>
        <taxon>Bacteria</taxon>
        <taxon>Pseudomonadati</taxon>
        <taxon>Planctomycetota</taxon>
        <taxon>Planctomycetia</taxon>
        <taxon>Pirellulales</taxon>
        <taxon>Pirellulaceae</taxon>
        <taxon>Anatilimnocola</taxon>
    </lineage>
</organism>
<dbReference type="RefSeq" id="WP_145086058.1">
    <property type="nucleotide sequence ID" value="NZ_CP036274.1"/>
</dbReference>
<keyword evidence="4" id="KW-1185">Reference proteome</keyword>
<feature type="compositionally biased region" description="Low complexity" evidence="1">
    <location>
        <begin position="286"/>
        <end position="307"/>
    </location>
</feature>
<dbReference type="GO" id="GO:0003676">
    <property type="term" value="F:nucleic acid binding"/>
    <property type="evidence" value="ECO:0007669"/>
    <property type="project" value="InterPro"/>
</dbReference>
<keyword evidence="3" id="KW-0269">Exonuclease</keyword>
<dbReference type="Gene3D" id="3.30.420.10">
    <property type="entry name" value="Ribonuclease H-like superfamily/Ribonuclease H"/>
    <property type="match status" value="1"/>
</dbReference>
<evidence type="ECO:0000256" key="1">
    <source>
        <dbReference type="SAM" id="MobiDB-lite"/>
    </source>
</evidence>
<evidence type="ECO:0000313" key="3">
    <source>
        <dbReference type="EMBL" id="QDU26073.1"/>
    </source>
</evidence>
<dbReference type="SUPFAM" id="SSF53098">
    <property type="entry name" value="Ribonuclease H-like"/>
    <property type="match status" value="1"/>
</dbReference>
<dbReference type="GO" id="GO:0004527">
    <property type="term" value="F:exonuclease activity"/>
    <property type="evidence" value="ECO:0007669"/>
    <property type="project" value="UniProtKB-KW"/>
</dbReference>
<evidence type="ECO:0000313" key="4">
    <source>
        <dbReference type="Proteomes" id="UP000315017"/>
    </source>
</evidence>
<dbReference type="InterPro" id="IPR019288">
    <property type="entry name" value="3'-5'_exonuclease_PolB-like"/>
</dbReference>
<keyword evidence="3" id="KW-0540">Nuclease</keyword>
<evidence type="ECO:0000259" key="2">
    <source>
        <dbReference type="Pfam" id="PF10108"/>
    </source>
</evidence>
<protein>
    <submittedName>
        <fullName evidence="3">Putative 3'-5' exonuclease related to the exonuclease domain of PolB</fullName>
    </submittedName>
</protein>
<sequence length="307" mass="34589">MSKPAVKFLVFDIESAADGALVSKVRYPGEELSPTEAIQKYRAHLMEKYESDFIPYTFQIPVSVVVAKVAADYRLIDLVALDEPQYRSHIITQHFWRGWEAYRRPTLVSFNGRGFDVPLLELAAYRYGIGVPGWFNMQGKSYEQPRNRYNTEAHLDLHDVLTNFGAARFQGGLNLAATILGKPGKMDVQGHMVQDLFDAGKLAEITDYCRCDVLDTYFIFLRSAVMLGQLKLETEHQIVSETREWLEGHAATIPIFRQYLDAWGEWQNPWIETQTEAPAKSKAAPSTEGSSTEKTTSAATPTAEVAQ</sequence>
<dbReference type="OrthoDB" id="272484at2"/>
<dbReference type="Pfam" id="PF10108">
    <property type="entry name" value="DNA_pol_B_exo2"/>
    <property type="match status" value="1"/>
</dbReference>